<dbReference type="SUPFAM" id="SSF50939">
    <property type="entry name" value="Sialidases"/>
    <property type="match status" value="1"/>
</dbReference>
<evidence type="ECO:0000313" key="2">
    <source>
        <dbReference type="Proteomes" id="UP001243717"/>
    </source>
</evidence>
<evidence type="ECO:0000313" key="1">
    <source>
        <dbReference type="EMBL" id="MDQ8195369.1"/>
    </source>
</evidence>
<sequence>NGEVAVYRSSDGANWEDLSNGTGLDSWQDFREIEYLEGAFYASGHYSRARRSTDAGQTWSSTQTGDYHQLTGYATINGGLYYGVGYNLNNSYADIDLISTDGINWIPIDPGNLEDRNEITAFKNTFITVGNSGRIRQSATVTDSIGYQAFASEFFASGGSNANSNANPDSDWASNIFEYALGGSPDSANDAPERPRLYFEQTGNLAFEILRDFKRSDIAYSAWWSTDLQTWTRSGLTVIEDTSTRLRVRTEHTFEAQNRAFFRLRLDRSDPHSSQ</sequence>
<protein>
    <recommendedName>
        <fullName evidence="3">Glycosyl hydrolase</fullName>
    </recommendedName>
</protein>
<keyword evidence="2" id="KW-1185">Reference proteome</keyword>
<dbReference type="EMBL" id="JARXIC010000022">
    <property type="protein sequence ID" value="MDQ8195369.1"/>
    <property type="molecule type" value="Genomic_DNA"/>
</dbReference>
<dbReference type="Proteomes" id="UP001243717">
    <property type="component" value="Unassembled WGS sequence"/>
</dbReference>
<name>A0ABU1AKM3_9BACT</name>
<reference evidence="1 2" key="1">
    <citation type="submission" date="2023-04" db="EMBL/GenBank/DDBJ databases">
        <title>A novel bacteria isolated from coastal sediment.</title>
        <authorList>
            <person name="Liu X.-J."/>
            <person name="Du Z.-J."/>
        </authorList>
    </citation>
    <scope>NUCLEOTIDE SEQUENCE [LARGE SCALE GENOMIC DNA]</scope>
    <source>
        <strain evidence="1 2">SDUM461004</strain>
    </source>
</reference>
<feature type="non-terminal residue" evidence="1">
    <location>
        <position position="1"/>
    </location>
</feature>
<gene>
    <name evidence="1" type="ORF">QEH59_13105</name>
</gene>
<accession>A0ABU1AKM3</accession>
<proteinExistence type="predicted"/>
<dbReference type="InterPro" id="IPR036278">
    <property type="entry name" value="Sialidase_sf"/>
</dbReference>
<comment type="caution">
    <text evidence="1">The sequence shown here is derived from an EMBL/GenBank/DDBJ whole genome shotgun (WGS) entry which is preliminary data.</text>
</comment>
<organism evidence="1 2">
    <name type="scientific">Thalassobacterium sedimentorum</name>
    <dbReference type="NCBI Taxonomy" id="3041258"/>
    <lineage>
        <taxon>Bacteria</taxon>
        <taxon>Pseudomonadati</taxon>
        <taxon>Verrucomicrobiota</taxon>
        <taxon>Opitutia</taxon>
        <taxon>Puniceicoccales</taxon>
        <taxon>Coraliomargaritaceae</taxon>
        <taxon>Thalassobacterium</taxon>
    </lineage>
</organism>
<evidence type="ECO:0008006" key="3">
    <source>
        <dbReference type="Google" id="ProtNLM"/>
    </source>
</evidence>